<dbReference type="EMBL" id="CP000472">
    <property type="protein sequence ID" value="ACJ30947.1"/>
    <property type="molecule type" value="Genomic_DNA"/>
</dbReference>
<dbReference type="SUPFAM" id="SSF52540">
    <property type="entry name" value="P-loop containing nucleoside triphosphate hydrolases"/>
    <property type="match status" value="1"/>
</dbReference>
<keyword evidence="6 9" id="KW-0418">Kinase</keyword>
<dbReference type="EC" id="2.7.1.12" evidence="3 9"/>
<evidence type="ECO:0000256" key="1">
    <source>
        <dbReference type="ARBA" id="ARBA00004761"/>
    </source>
</evidence>
<dbReference type="GO" id="GO:0005737">
    <property type="term" value="C:cytoplasm"/>
    <property type="evidence" value="ECO:0007669"/>
    <property type="project" value="TreeGrafter"/>
</dbReference>
<keyword evidence="4 9" id="KW-0808">Transferase</keyword>
<dbReference type="STRING" id="225849.swp_4296"/>
<dbReference type="Proteomes" id="UP000000753">
    <property type="component" value="Chromosome"/>
</dbReference>
<evidence type="ECO:0000256" key="7">
    <source>
        <dbReference type="ARBA" id="ARBA00022840"/>
    </source>
</evidence>
<comment type="similarity">
    <text evidence="2 9">Belongs to the gluconokinase GntK/GntV family.</text>
</comment>
<dbReference type="RefSeq" id="WP_020914284.1">
    <property type="nucleotide sequence ID" value="NC_011566.1"/>
</dbReference>
<name>B8CU91_SHEPW</name>
<dbReference type="eggNOG" id="COG3265">
    <property type="taxonomic scope" value="Bacteria"/>
</dbReference>
<keyword evidence="11" id="KW-1185">Reference proteome</keyword>
<evidence type="ECO:0000256" key="9">
    <source>
        <dbReference type="RuleBase" id="RU363066"/>
    </source>
</evidence>
<dbReference type="GO" id="GO:0005975">
    <property type="term" value="P:carbohydrate metabolic process"/>
    <property type="evidence" value="ECO:0007669"/>
    <property type="project" value="InterPro"/>
</dbReference>
<evidence type="ECO:0000256" key="8">
    <source>
        <dbReference type="ARBA" id="ARBA00048090"/>
    </source>
</evidence>
<dbReference type="InterPro" id="IPR027417">
    <property type="entry name" value="P-loop_NTPase"/>
</dbReference>
<evidence type="ECO:0000256" key="5">
    <source>
        <dbReference type="ARBA" id="ARBA00022741"/>
    </source>
</evidence>
<protein>
    <recommendedName>
        <fullName evidence="3 9">Gluconokinase</fullName>
        <ecNumber evidence="3 9">2.7.1.12</ecNumber>
    </recommendedName>
</protein>
<comment type="catalytic activity">
    <reaction evidence="8 9">
        <text>D-gluconate + ATP = 6-phospho-D-gluconate + ADP + H(+)</text>
        <dbReference type="Rhea" id="RHEA:19433"/>
        <dbReference type="ChEBI" id="CHEBI:15378"/>
        <dbReference type="ChEBI" id="CHEBI:18391"/>
        <dbReference type="ChEBI" id="CHEBI:30616"/>
        <dbReference type="ChEBI" id="CHEBI:58759"/>
        <dbReference type="ChEBI" id="CHEBI:456216"/>
        <dbReference type="EC" id="2.7.1.12"/>
    </reaction>
</comment>
<gene>
    <name evidence="10" type="ordered locus">swp_4296</name>
</gene>
<comment type="pathway">
    <text evidence="1">Carbohydrate acid metabolism.</text>
</comment>
<evidence type="ECO:0000256" key="3">
    <source>
        <dbReference type="ARBA" id="ARBA00012054"/>
    </source>
</evidence>
<accession>B8CU91</accession>
<evidence type="ECO:0000313" key="10">
    <source>
        <dbReference type="EMBL" id="ACJ30947.1"/>
    </source>
</evidence>
<dbReference type="OrthoDB" id="9795716at2"/>
<evidence type="ECO:0000256" key="4">
    <source>
        <dbReference type="ARBA" id="ARBA00022679"/>
    </source>
</evidence>
<dbReference type="InterPro" id="IPR006001">
    <property type="entry name" value="Therm_gnt_kin"/>
</dbReference>
<organism evidence="10 11">
    <name type="scientific">Shewanella piezotolerans (strain WP3 / JCM 13877)</name>
    <dbReference type="NCBI Taxonomy" id="225849"/>
    <lineage>
        <taxon>Bacteria</taxon>
        <taxon>Pseudomonadati</taxon>
        <taxon>Pseudomonadota</taxon>
        <taxon>Gammaproteobacteria</taxon>
        <taxon>Alteromonadales</taxon>
        <taxon>Shewanellaceae</taxon>
        <taxon>Shewanella</taxon>
    </lineage>
</organism>
<evidence type="ECO:0000256" key="2">
    <source>
        <dbReference type="ARBA" id="ARBA00008420"/>
    </source>
</evidence>
<dbReference type="CDD" id="cd02021">
    <property type="entry name" value="GntK"/>
    <property type="match status" value="1"/>
</dbReference>
<keyword evidence="5 9" id="KW-0547">Nucleotide-binding</keyword>
<dbReference type="PANTHER" id="PTHR43442:SF3">
    <property type="entry name" value="GLUCONOKINASE-RELATED"/>
    <property type="match status" value="1"/>
</dbReference>
<dbReference type="KEGG" id="swp:swp_4296"/>
<proteinExistence type="inferred from homology"/>
<evidence type="ECO:0000313" key="11">
    <source>
        <dbReference type="Proteomes" id="UP000000753"/>
    </source>
</evidence>
<dbReference type="NCBIfam" id="TIGR01313">
    <property type="entry name" value="therm_gnt_kin"/>
    <property type="match status" value="1"/>
</dbReference>
<keyword evidence="7 9" id="KW-0067">ATP-binding</keyword>
<dbReference type="HOGENOM" id="CLU_077168_4_1_6"/>
<dbReference type="PANTHER" id="PTHR43442">
    <property type="entry name" value="GLUCONOKINASE-RELATED"/>
    <property type="match status" value="1"/>
</dbReference>
<evidence type="ECO:0000256" key="6">
    <source>
        <dbReference type="ARBA" id="ARBA00022777"/>
    </source>
</evidence>
<dbReference type="GO" id="GO:0005524">
    <property type="term" value="F:ATP binding"/>
    <property type="evidence" value="ECO:0007669"/>
    <property type="project" value="UniProtKB-KW"/>
</dbReference>
<dbReference type="Pfam" id="PF13671">
    <property type="entry name" value="AAA_33"/>
    <property type="match status" value="1"/>
</dbReference>
<dbReference type="GO" id="GO:0046316">
    <property type="term" value="F:gluconokinase activity"/>
    <property type="evidence" value="ECO:0007669"/>
    <property type="project" value="UniProtKB-EC"/>
</dbReference>
<sequence length="177" mass="19782">MNTSSTLPQLIIVMGVSGCGKSTLAQRLSNVLAAQFIEADDFHSAAAKASMEQGIALTDEQRQPWIGRLLHQVSNLTEQQTAVLAFSGLKRAHRDCFRALGYRTLFIWLAVDEMEVLQRLSNRKDHFFPASLLKSQLSALEQPTDEPDVLILCQNENIEEQIVRLLKVFSIKAIRGC</sequence>
<dbReference type="AlphaFoldDB" id="B8CU91"/>
<dbReference type="Gene3D" id="3.40.50.300">
    <property type="entry name" value="P-loop containing nucleotide triphosphate hydrolases"/>
    <property type="match status" value="1"/>
</dbReference>
<reference evidence="10 11" key="1">
    <citation type="journal article" date="2008" name="PLoS ONE">
        <title>Environmental adaptation: genomic analysis of the piezotolerant and psychrotolerant deep-sea iron reducing bacterium Shewanella piezotolerans WP3.</title>
        <authorList>
            <person name="Wang F."/>
            <person name="Wang J."/>
            <person name="Jian H."/>
            <person name="Zhang B."/>
            <person name="Li S."/>
            <person name="Wang F."/>
            <person name="Zeng X."/>
            <person name="Gao L."/>
            <person name="Bartlett D.H."/>
            <person name="Yu J."/>
            <person name="Hu S."/>
            <person name="Xiao X."/>
        </authorList>
    </citation>
    <scope>NUCLEOTIDE SEQUENCE [LARGE SCALE GENOMIC DNA]</scope>
    <source>
        <strain evidence="11">WP3 / JCM 13877</strain>
    </source>
</reference>